<feature type="non-terminal residue" evidence="1">
    <location>
        <position position="1"/>
    </location>
</feature>
<comment type="caution">
    <text evidence="1">The sequence shown here is derived from an EMBL/GenBank/DDBJ whole genome shotgun (WGS) entry which is preliminary data.</text>
</comment>
<accession>A0ABU5HWQ7</accession>
<evidence type="ECO:0000313" key="2">
    <source>
        <dbReference type="Proteomes" id="UP001292913"/>
    </source>
</evidence>
<keyword evidence="2" id="KW-1185">Reference proteome</keyword>
<name>A0ABU5HWQ7_9BACE</name>
<feature type="non-terminal residue" evidence="1">
    <location>
        <position position="106"/>
    </location>
</feature>
<dbReference type="Proteomes" id="UP001292913">
    <property type="component" value="Unassembled WGS sequence"/>
</dbReference>
<organism evidence="1 2">
    <name type="scientific">Bacteroides vicugnae</name>
    <dbReference type="NCBI Taxonomy" id="3037989"/>
    <lineage>
        <taxon>Bacteria</taxon>
        <taxon>Pseudomonadati</taxon>
        <taxon>Bacteroidota</taxon>
        <taxon>Bacteroidia</taxon>
        <taxon>Bacteroidales</taxon>
        <taxon>Bacteroidaceae</taxon>
        <taxon>Bacteroides</taxon>
    </lineage>
</organism>
<proteinExistence type="predicted"/>
<dbReference type="EMBL" id="JARZAK010000046">
    <property type="protein sequence ID" value="MDY7260556.1"/>
    <property type="molecule type" value="Genomic_DNA"/>
</dbReference>
<sequence length="106" mass="12350">DYSWSVYVYCRNNTIKYIDPDGKQVIPVPMPYAPLPFYSPITYPQSYNLPSDQQIMRHASGKFAEVGQIITDTPKMSYAFGTLLYYQAKNAISPEYEHQRNRERKS</sequence>
<gene>
    <name evidence="1" type="ORF">QHG74_22860</name>
</gene>
<evidence type="ECO:0000313" key="1">
    <source>
        <dbReference type="EMBL" id="MDY7260556.1"/>
    </source>
</evidence>
<protein>
    <submittedName>
        <fullName evidence="1">RHS repeat-associated core domain-containing protein</fullName>
    </submittedName>
</protein>
<reference evidence="1 2" key="1">
    <citation type="submission" date="2023-04" db="EMBL/GenBank/DDBJ databases">
        <title>Bacteroides pacosi sp. nov., isolated from the fecal material of an alpaca.</title>
        <authorList>
            <person name="Miller S."/>
            <person name="Hendry M."/>
            <person name="King J."/>
            <person name="Sankaranarayanan K."/>
            <person name="Lawson P.A."/>
        </authorList>
    </citation>
    <scope>NUCLEOTIDE SEQUENCE [LARGE SCALE GENOMIC DNA]</scope>
    <source>
        <strain evidence="1 2">A2-P53</strain>
    </source>
</reference>